<name>A0A0D0BX71_9AGAR</name>
<evidence type="ECO:0000256" key="1">
    <source>
        <dbReference type="SAM" id="Phobius"/>
    </source>
</evidence>
<dbReference type="EMBL" id="KN834932">
    <property type="protein sequence ID" value="KIK50092.1"/>
    <property type="molecule type" value="Genomic_DNA"/>
</dbReference>
<dbReference type="Proteomes" id="UP000053593">
    <property type="component" value="Unassembled WGS sequence"/>
</dbReference>
<accession>A0A0D0BX71</accession>
<keyword evidence="1" id="KW-0812">Transmembrane</keyword>
<sequence length="92" mass="10252">MLSVVSSSHDSSTVLLTHTYLLHSVSPIIRVLHASIAVSPKPLHSVRMIMIAVDEPSMSYDIYHPIMFCGTVSLVPITARIRIAHKLLYQTR</sequence>
<dbReference type="HOGENOM" id="CLU_2413470_0_0_1"/>
<dbReference type="AlphaFoldDB" id="A0A0D0BX71"/>
<evidence type="ECO:0000313" key="3">
    <source>
        <dbReference type="Proteomes" id="UP000053593"/>
    </source>
</evidence>
<protein>
    <submittedName>
        <fullName evidence="2">Uncharacterized protein</fullName>
    </submittedName>
</protein>
<organism evidence="2 3">
    <name type="scientific">Collybiopsis luxurians FD-317 M1</name>
    <dbReference type="NCBI Taxonomy" id="944289"/>
    <lineage>
        <taxon>Eukaryota</taxon>
        <taxon>Fungi</taxon>
        <taxon>Dikarya</taxon>
        <taxon>Basidiomycota</taxon>
        <taxon>Agaricomycotina</taxon>
        <taxon>Agaricomycetes</taxon>
        <taxon>Agaricomycetidae</taxon>
        <taxon>Agaricales</taxon>
        <taxon>Marasmiineae</taxon>
        <taxon>Omphalotaceae</taxon>
        <taxon>Collybiopsis</taxon>
        <taxon>Collybiopsis luxurians</taxon>
    </lineage>
</organism>
<proteinExistence type="predicted"/>
<keyword evidence="3" id="KW-1185">Reference proteome</keyword>
<feature type="transmembrane region" description="Helical" evidence="1">
    <location>
        <begin position="62"/>
        <end position="83"/>
    </location>
</feature>
<gene>
    <name evidence="2" type="ORF">GYMLUDRAFT_494871</name>
</gene>
<keyword evidence="1" id="KW-1133">Transmembrane helix</keyword>
<keyword evidence="1" id="KW-0472">Membrane</keyword>
<reference evidence="2 3" key="1">
    <citation type="submission" date="2014-04" db="EMBL/GenBank/DDBJ databases">
        <title>Evolutionary Origins and Diversification of the Mycorrhizal Mutualists.</title>
        <authorList>
            <consortium name="DOE Joint Genome Institute"/>
            <consortium name="Mycorrhizal Genomics Consortium"/>
            <person name="Kohler A."/>
            <person name="Kuo A."/>
            <person name="Nagy L.G."/>
            <person name="Floudas D."/>
            <person name="Copeland A."/>
            <person name="Barry K.W."/>
            <person name="Cichocki N."/>
            <person name="Veneault-Fourrey C."/>
            <person name="LaButti K."/>
            <person name="Lindquist E.A."/>
            <person name="Lipzen A."/>
            <person name="Lundell T."/>
            <person name="Morin E."/>
            <person name="Murat C."/>
            <person name="Riley R."/>
            <person name="Ohm R."/>
            <person name="Sun H."/>
            <person name="Tunlid A."/>
            <person name="Henrissat B."/>
            <person name="Grigoriev I.V."/>
            <person name="Hibbett D.S."/>
            <person name="Martin F."/>
        </authorList>
    </citation>
    <scope>NUCLEOTIDE SEQUENCE [LARGE SCALE GENOMIC DNA]</scope>
    <source>
        <strain evidence="2 3">FD-317 M1</strain>
    </source>
</reference>
<evidence type="ECO:0000313" key="2">
    <source>
        <dbReference type="EMBL" id="KIK50092.1"/>
    </source>
</evidence>